<accession>A0A1H2MDX1</accession>
<dbReference type="EMBL" id="RRZK01000026">
    <property type="protein sequence ID" value="TDB59877.1"/>
    <property type="molecule type" value="Genomic_DNA"/>
</dbReference>
<name>A0A1H2MDX1_PSEVA</name>
<dbReference type="OrthoDB" id="7026019at2"/>
<sequence>MNTLSISELETVYDHLAAALDKAPEDKRELFLVKLALLSAEALGDPQRTTALAEIALIDL</sequence>
<evidence type="ECO:0000313" key="2">
    <source>
        <dbReference type="Proteomes" id="UP000295254"/>
    </source>
</evidence>
<gene>
    <name evidence="1" type="ORF">EIY72_18255</name>
</gene>
<dbReference type="STRING" id="95300.SAMN05216558_0623"/>
<protein>
    <submittedName>
        <fullName evidence="1">DUF2783 domain-containing protein</fullName>
    </submittedName>
</protein>
<reference evidence="2" key="1">
    <citation type="journal article" date="2019" name="bioRxiv">
        <title>Bacterially produced spermidine induces plant systemic susceptibility to pathogens.</title>
        <authorList>
            <person name="Melnyk R.A."/>
            <person name="Beskrovnaya P.A."/>
            <person name="Liu Z."/>
            <person name="Song Y."/>
            <person name="Haney C.H."/>
        </authorList>
    </citation>
    <scope>NUCLEOTIDE SEQUENCE [LARGE SCALE GENOMIC DNA]</scope>
    <source>
        <strain evidence="2">Dha-51</strain>
    </source>
</reference>
<comment type="caution">
    <text evidence="1">The sequence shown here is derived from an EMBL/GenBank/DDBJ whole genome shotgun (WGS) entry which is preliminary data.</text>
</comment>
<dbReference type="RefSeq" id="WP_093215924.1">
    <property type="nucleotide sequence ID" value="NZ_LT629803.1"/>
</dbReference>
<dbReference type="Proteomes" id="UP000295254">
    <property type="component" value="Unassembled WGS sequence"/>
</dbReference>
<organism evidence="1 2">
    <name type="scientific">Pseudomonas vancouverensis</name>
    <dbReference type="NCBI Taxonomy" id="95300"/>
    <lineage>
        <taxon>Bacteria</taxon>
        <taxon>Pseudomonadati</taxon>
        <taxon>Pseudomonadota</taxon>
        <taxon>Gammaproteobacteria</taxon>
        <taxon>Pseudomonadales</taxon>
        <taxon>Pseudomonadaceae</taxon>
        <taxon>Pseudomonas</taxon>
    </lineage>
</organism>
<dbReference type="AlphaFoldDB" id="A0A1H2MDX1"/>
<proteinExistence type="predicted"/>
<evidence type="ECO:0000313" key="1">
    <source>
        <dbReference type="EMBL" id="TDB59877.1"/>
    </source>
</evidence>
<keyword evidence="2" id="KW-1185">Reference proteome</keyword>